<sequence length="900" mass="99175">MDSPSAPQYPVYPRYSRAPSRAPSRAGTASARPYSAMSNATSTAATRVICAITQGRGVAATVGMCFFSIDTGECILSEIVDTQTYVRTVNKLAVCMPVEVLVPSTTLEAPAGGMLVKVIQENFPNLKVTGVSRNFYNEAEGKRYIQELSFKDDLDSISMLVMSKFYAVCAAAAVIKYIDTSLNLRFALHSLRVRYESSEGSMLIDYDTVRALELTQNLVDPKSKYSLLGVLDNTSTPMGGRLLRSQILQPLTDKQTIERRYSAVEELTANEELFFGCKSALKSFQDLDRLLTSLISIPTKPSIKFSEQRINSIILLKQSVNLISEAYEATASARSNLLISVRELCRHPSLSAVKALIDASINEDCVWAKTPVESRNQRCYAVKKGKNGFLDVARQTYKEATEDVMEVIAQLKEEYDLQQLEVKYEIARGYYVRVPIDTLRGEDGEGPVSLPEVFINRMTKRDHIECSTLELLKLNGKLRDALAEIILMSEQTVEQLIEEVRSHIPALYKACEGIAMLDAMVSFAHVAVSSEKGYVRPILMERTKQLPRLFENPENKEDEDEAVLAIKNSRHPIKEIVLAKKGSQFVENDVYASPATSRFQIITGTNMSGKSTYIRQVALLCIMAQVGSFVPADHAQFPILEGIFARISAGEDAEITATQSLVSTGGEEGGGSVTGTSTFATDMAGAAFILANAKPRTLVLIDEMGRGSSVRDGLAITTAIAESLVDTGATVLFATHFLEIARVLSGRGGVAELHMRVDVEDSAAAAGNEENTGSTKLRMRYKISNGVVSPTMHYGLRLTRVLPFPKDMLDRAEEISNYLDARETKSRAKTGLKTQIVQRRRTILDLLTSLKGVWQYCEETLGKAGEATEVEERNADVVLGRWLDELQQKFVVKMMEAGEE</sequence>
<dbReference type="Proteomes" id="UP001498771">
    <property type="component" value="Unassembled WGS sequence"/>
</dbReference>
<evidence type="ECO:0000256" key="1">
    <source>
        <dbReference type="ARBA" id="ARBA00006271"/>
    </source>
</evidence>
<protein>
    <submittedName>
        <fullName evidence="8">DNA mismatch repair protein Msh4</fullName>
    </submittedName>
</protein>
<keyword evidence="5" id="KW-0469">Meiosis</keyword>
<dbReference type="Gene3D" id="1.10.1420.10">
    <property type="match status" value="2"/>
</dbReference>
<dbReference type="PANTHER" id="PTHR11361">
    <property type="entry name" value="DNA MISMATCH REPAIR PROTEIN MUTS FAMILY MEMBER"/>
    <property type="match status" value="1"/>
</dbReference>
<dbReference type="RefSeq" id="XP_064767701.1">
    <property type="nucleotide sequence ID" value="XM_064910837.1"/>
</dbReference>
<evidence type="ECO:0000256" key="4">
    <source>
        <dbReference type="ARBA" id="ARBA00023125"/>
    </source>
</evidence>
<dbReference type="SMART" id="SM00533">
    <property type="entry name" value="MUTSd"/>
    <property type="match status" value="1"/>
</dbReference>
<feature type="region of interest" description="Disordered" evidence="6">
    <location>
        <begin position="1"/>
        <end position="33"/>
    </location>
</feature>
<dbReference type="Pfam" id="PF05190">
    <property type="entry name" value="MutS_IV"/>
    <property type="match status" value="1"/>
</dbReference>
<dbReference type="PIRSF" id="PIRSF005813">
    <property type="entry name" value="MSH2"/>
    <property type="match status" value="1"/>
</dbReference>
<organism evidence="8 9">
    <name type="scientific">Myxozyma melibiosi</name>
    <dbReference type="NCBI Taxonomy" id="54550"/>
    <lineage>
        <taxon>Eukaryota</taxon>
        <taxon>Fungi</taxon>
        <taxon>Dikarya</taxon>
        <taxon>Ascomycota</taxon>
        <taxon>Saccharomycotina</taxon>
        <taxon>Lipomycetes</taxon>
        <taxon>Lipomycetales</taxon>
        <taxon>Lipomycetaceae</taxon>
        <taxon>Myxozyma</taxon>
    </lineage>
</organism>
<dbReference type="Pfam" id="PF00488">
    <property type="entry name" value="MutS_V"/>
    <property type="match status" value="1"/>
</dbReference>
<dbReference type="InterPro" id="IPR007860">
    <property type="entry name" value="DNA_mmatch_repair_MutS_con_dom"/>
</dbReference>
<dbReference type="InterPro" id="IPR007861">
    <property type="entry name" value="DNA_mismatch_repair_MutS_clamp"/>
</dbReference>
<keyword evidence="2" id="KW-0547">Nucleotide-binding</keyword>
<evidence type="ECO:0000313" key="8">
    <source>
        <dbReference type="EMBL" id="KAK7204668.1"/>
    </source>
</evidence>
<evidence type="ECO:0000256" key="5">
    <source>
        <dbReference type="ARBA" id="ARBA00023254"/>
    </source>
</evidence>
<dbReference type="SMART" id="SM00534">
    <property type="entry name" value="MUTSac"/>
    <property type="match status" value="1"/>
</dbReference>
<dbReference type="InterPro" id="IPR036678">
    <property type="entry name" value="MutS_con_dom_sf"/>
</dbReference>
<evidence type="ECO:0000256" key="2">
    <source>
        <dbReference type="ARBA" id="ARBA00022741"/>
    </source>
</evidence>
<dbReference type="Gene3D" id="3.30.420.110">
    <property type="entry name" value="MutS, connector domain"/>
    <property type="match status" value="1"/>
</dbReference>
<keyword evidence="4" id="KW-0238">DNA-binding</keyword>
<evidence type="ECO:0000256" key="6">
    <source>
        <dbReference type="SAM" id="MobiDB-lite"/>
    </source>
</evidence>
<dbReference type="SUPFAM" id="SSF52540">
    <property type="entry name" value="P-loop containing nucleoside triphosphate hydrolases"/>
    <property type="match status" value="1"/>
</dbReference>
<dbReference type="InterPro" id="IPR027417">
    <property type="entry name" value="P-loop_NTPase"/>
</dbReference>
<dbReference type="PROSITE" id="PS00486">
    <property type="entry name" value="DNA_MISMATCH_REPAIR_2"/>
    <property type="match status" value="1"/>
</dbReference>
<dbReference type="Pfam" id="PF05188">
    <property type="entry name" value="MutS_II"/>
    <property type="match status" value="1"/>
</dbReference>
<dbReference type="InterPro" id="IPR036187">
    <property type="entry name" value="DNA_mismatch_repair_MutS_sf"/>
</dbReference>
<dbReference type="SUPFAM" id="SSF53150">
    <property type="entry name" value="DNA repair protein MutS, domain II"/>
    <property type="match status" value="1"/>
</dbReference>
<evidence type="ECO:0000259" key="7">
    <source>
        <dbReference type="PROSITE" id="PS00486"/>
    </source>
</evidence>
<reference evidence="8 9" key="1">
    <citation type="submission" date="2024-03" db="EMBL/GenBank/DDBJ databases">
        <title>Genome-scale model development and genomic sequencing of the oleaginous clade Lipomyces.</title>
        <authorList>
            <consortium name="Lawrence Berkeley National Laboratory"/>
            <person name="Czajka J.J."/>
            <person name="Han Y."/>
            <person name="Kim J."/>
            <person name="Mondo S.J."/>
            <person name="Hofstad B.A."/>
            <person name="Robles A."/>
            <person name="Haridas S."/>
            <person name="Riley R."/>
            <person name="LaButti K."/>
            <person name="Pangilinan J."/>
            <person name="Andreopoulos W."/>
            <person name="Lipzen A."/>
            <person name="Yan J."/>
            <person name="Wang M."/>
            <person name="Ng V."/>
            <person name="Grigoriev I.V."/>
            <person name="Spatafora J.W."/>
            <person name="Magnuson J.K."/>
            <person name="Baker S.E."/>
            <person name="Pomraning K.R."/>
        </authorList>
    </citation>
    <scope>NUCLEOTIDE SEQUENCE [LARGE SCALE GENOMIC DNA]</scope>
    <source>
        <strain evidence="8 9">Phaff 52-87</strain>
    </source>
</reference>
<accession>A0ABR1F494</accession>
<dbReference type="InterPro" id="IPR000432">
    <property type="entry name" value="DNA_mismatch_repair_MutS_C"/>
</dbReference>
<evidence type="ECO:0000313" key="9">
    <source>
        <dbReference type="Proteomes" id="UP001498771"/>
    </source>
</evidence>
<dbReference type="Pfam" id="PF05192">
    <property type="entry name" value="MutS_III"/>
    <property type="match status" value="1"/>
</dbReference>
<proteinExistence type="inferred from homology"/>
<dbReference type="GeneID" id="90036349"/>
<evidence type="ECO:0000256" key="3">
    <source>
        <dbReference type="ARBA" id="ARBA00022840"/>
    </source>
</evidence>
<dbReference type="InterPro" id="IPR011184">
    <property type="entry name" value="DNA_mismatch_repair_Msh2"/>
</dbReference>
<dbReference type="PANTHER" id="PTHR11361:SF21">
    <property type="entry name" value="MUTS PROTEIN HOMOLOG 4"/>
    <property type="match status" value="1"/>
</dbReference>
<dbReference type="InterPro" id="IPR045076">
    <property type="entry name" value="MutS"/>
</dbReference>
<name>A0ABR1F494_9ASCO</name>
<feature type="compositionally biased region" description="Low complexity" evidence="6">
    <location>
        <begin position="13"/>
        <end position="33"/>
    </location>
</feature>
<dbReference type="SUPFAM" id="SSF48334">
    <property type="entry name" value="DNA repair protein MutS, domain III"/>
    <property type="match status" value="1"/>
</dbReference>
<keyword evidence="9" id="KW-1185">Reference proteome</keyword>
<comment type="similarity">
    <text evidence="1">Belongs to the DNA mismatch repair MutS family.</text>
</comment>
<feature type="domain" description="DNA mismatch repair proteins mutS family" evidence="7">
    <location>
        <begin position="697"/>
        <end position="713"/>
    </location>
</feature>
<comment type="caution">
    <text evidence="8">The sequence shown here is derived from an EMBL/GenBank/DDBJ whole genome shotgun (WGS) entry which is preliminary data.</text>
</comment>
<dbReference type="InterPro" id="IPR007696">
    <property type="entry name" value="DNA_mismatch_repair_MutS_core"/>
</dbReference>
<dbReference type="Gene3D" id="3.40.50.300">
    <property type="entry name" value="P-loop containing nucleotide triphosphate hydrolases"/>
    <property type="match status" value="1"/>
</dbReference>
<keyword evidence="3" id="KW-0067">ATP-binding</keyword>
<gene>
    <name evidence="8" type="ORF">BZA70DRAFT_258079</name>
</gene>
<dbReference type="EMBL" id="JBBJBU010000007">
    <property type="protein sequence ID" value="KAK7204668.1"/>
    <property type="molecule type" value="Genomic_DNA"/>
</dbReference>